<dbReference type="Proteomes" id="UP001189429">
    <property type="component" value="Unassembled WGS sequence"/>
</dbReference>
<comment type="caution">
    <text evidence="2">The sequence shown here is derived from an EMBL/GenBank/DDBJ whole genome shotgun (WGS) entry which is preliminary data.</text>
</comment>
<accession>A0ABN9TRN1</accession>
<feature type="region of interest" description="Disordered" evidence="1">
    <location>
        <begin position="81"/>
        <end position="163"/>
    </location>
</feature>
<evidence type="ECO:0000313" key="2">
    <source>
        <dbReference type="EMBL" id="CAK0848813.1"/>
    </source>
</evidence>
<sequence>ARARLSAEFQIPPEWRAAQPRVTAKSGWITCSAGPSTQRRAQLQVAACRLGLEILQGLPLPTEVVCAGASQAAAAAAVAAWGRPPGGLGGPGDDPRNGDPGPDDDAIDAGTDDVDDDSLPVDGGPGRDDGGPFDDRVLGGAAAAGARETRPAPPFKAAARSTC</sequence>
<reference evidence="2" key="1">
    <citation type="submission" date="2023-10" db="EMBL/GenBank/DDBJ databases">
        <authorList>
            <person name="Chen Y."/>
            <person name="Shah S."/>
            <person name="Dougan E. K."/>
            <person name="Thang M."/>
            <person name="Chan C."/>
        </authorList>
    </citation>
    <scope>NUCLEOTIDE SEQUENCE [LARGE SCALE GENOMIC DNA]</scope>
</reference>
<feature type="non-terminal residue" evidence="2">
    <location>
        <position position="1"/>
    </location>
</feature>
<keyword evidence="3" id="KW-1185">Reference proteome</keyword>
<feature type="compositionally biased region" description="Acidic residues" evidence="1">
    <location>
        <begin position="101"/>
        <end position="119"/>
    </location>
</feature>
<dbReference type="EMBL" id="CAUYUJ010015011">
    <property type="protein sequence ID" value="CAK0848813.1"/>
    <property type="molecule type" value="Genomic_DNA"/>
</dbReference>
<gene>
    <name evidence="2" type="ORF">PCOR1329_LOCUS41670</name>
</gene>
<evidence type="ECO:0000313" key="3">
    <source>
        <dbReference type="Proteomes" id="UP001189429"/>
    </source>
</evidence>
<feature type="compositionally biased region" description="Basic and acidic residues" evidence="1">
    <location>
        <begin position="125"/>
        <end position="137"/>
    </location>
</feature>
<evidence type="ECO:0000256" key="1">
    <source>
        <dbReference type="SAM" id="MobiDB-lite"/>
    </source>
</evidence>
<organism evidence="2 3">
    <name type="scientific">Prorocentrum cordatum</name>
    <dbReference type="NCBI Taxonomy" id="2364126"/>
    <lineage>
        <taxon>Eukaryota</taxon>
        <taxon>Sar</taxon>
        <taxon>Alveolata</taxon>
        <taxon>Dinophyceae</taxon>
        <taxon>Prorocentrales</taxon>
        <taxon>Prorocentraceae</taxon>
        <taxon>Prorocentrum</taxon>
    </lineage>
</organism>
<name>A0ABN9TRN1_9DINO</name>
<proteinExistence type="predicted"/>
<protein>
    <submittedName>
        <fullName evidence="2">Uncharacterized protein</fullName>
    </submittedName>
</protein>